<dbReference type="InterPro" id="IPR014756">
    <property type="entry name" value="Ig_E-set"/>
</dbReference>
<dbReference type="SUPFAM" id="SSF81296">
    <property type="entry name" value="E set domains"/>
    <property type="match status" value="1"/>
</dbReference>
<keyword evidence="6" id="KW-1185">Reference proteome</keyword>
<feature type="compositionally biased region" description="Basic residues" evidence="2">
    <location>
        <begin position="1"/>
        <end position="13"/>
    </location>
</feature>
<accession>A0A6A3AY00</accession>
<dbReference type="EMBL" id="VEPZ02000953">
    <property type="protein sequence ID" value="KAE8707935.1"/>
    <property type="molecule type" value="Genomic_DNA"/>
</dbReference>
<dbReference type="Gene3D" id="2.130.10.80">
    <property type="entry name" value="Galactose oxidase/kelch, beta-propeller"/>
    <property type="match status" value="1"/>
</dbReference>
<evidence type="ECO:0000256" key="1">
    <source>
        <dbReference type="ARBA" id="ARBA00022729"/>
    </source>
</evidence>
<sequence>MSAYPRRFRRRRSMATSTKEHRHISHAYAAPSERPCRSVMPDGNLVQTGGYNDGELKIRVFSPWDVRLARNAEWIGCQKMKLSRTGSAVLLPLMNFQAPAIHAEVLRPPTHGGWWRPCLLARVMGDMILLPNGNVLIINGASSGTAGWEFGRNPVVNPVLYKPDKEIGTRNPHKFYNFTDVLFPTELSLEAFSPAYLDAKFNSIRPTIVASKSMSGIKYGQKLTVQVMIAGNVAQNQVSVTMVAPPFNTHSFSMNQRLLELGNDKVTALEKSMYNIGVTIPRSENIAPAGFYLLFVVHQGIPQ</sequence>
<feature type="region of interest" description="Disordered" evidence="2">
    <location>
        <begin position="1"/>
        <end position="20"/>
    </location>
</feature>
<comment type="caution">
    <text evidence="5">The sequence shown here is derived from an EMBL/GenBank/DDBJ whole genome shotgun (WGS) entry which is preliminary data.</text>
</comment>
<dbReference type="InterPro" id="IPR009880">
    <property type="entry name" value="Glyoxal_oxidase_N"/>
</dbReference>
<evidence type="ECO:0000259" key="3">
    <source>
        <dbReference type="Pfam" id="PF07250"/>
    </source>
</evidence>
<dbReference type="PANTHER" id="PTHR32208:SF62">
    <property type="entry name" value="OXIDASE, PUTATIVE, EXPRESSED-RELATED"/>
    <property type="match status" value="1"/>
</dbReference>
<dbReference type="AlphaFoldDB" id="A0A6A3AY00"/>
<keyword evidence="1" id="KW-0732">Signal</keyword>
<reference evidence="5" key="1">
    <citation type="submission" date="2019-09" db="EMBL/GenBank/DDBJ databases">
        <title>Draft genome information of white flower Hibiscus syriacus.</title>
        <authorList>
            <person name="Kim Y.-M."/>
        </authorList>
    </citation>
    <scope>NUCLEOTIDE SEQUENCE [LARGE SCALE GENOMIC DNA]</scope>
    <source>
        <strain evidence="5">YM2019G1</strain>
    </source>
</reference>
<dbReference type="InterPro" id="IPR037293">
    <property type="entry name" value="Gal_Oxidase_central_sf"/>
</dbReference>
<dbReference type="SUPFAM" id="SSF50965">
    <property type="entry name" value="Galactose oxidase, central domain"/>
    <property type="match status" value="1"/>
</dbReference>
<evidence type="ECO:0000313" key="5">
    <source>
        <dbReference type="EMBL" id="KAE8707935.1"/>
    </source>
</evidence>
<organism evidence="5 6">
    <name type="scientific">Hibiscus syriacus</name>
    <name type="common">Rose of Sharon</name>
    <dbReference type="NCBI Taxonomy" id="106335"/>
    <lineage>
        <taxon>Eukaryota</taxon>
        <taxon>Viridiplantae</taxon>
        <taxon>Streptophyta</taxon>
        <taxon>Embryophyta</taxon>
        <taxon>Tracheophyta</taxon>
        <taxon>Spermatophyta</taxon>
        <taxon>Magnoliopsida</taxon>
        <taxon>eudicotyledons</taxon>
        <taxon>Gunneridae</taxon>
        <taxon>Pentapetalae</taxon>
        <taxon>rosids</taxon>
        <taxon>malvids</taxon>
        <taxon>Malvales</taxon>
        <taxon>Malvaceae</taxon>
        <taxon>Malvoideae</taxon>
        <taxon>Hibiscus</taxon>
    </lineage>
</organism>
<evidence type="ECO:0000259" key="4">
    <source>
        <dbReference type="Pfam" id="PF09118"/>
    </source>
</evidence>
<dbReference type="InterPro" id="IPR015202">
    <property type="entry name" value="GO-like_E_set"/>
</dbReference>
<gene>
    <name evidence="5" type="ORF">F3Y22_tig00110367pilonHSYRG00005</name>
</gene>
<evidence type="ECO:0000313" key="6">
    <source>
        <dbReference type="Proteomes" id="UP000436088"/>
    </source>
</evidence>
<dbReference type="Gene3D" id="2.60.40.10">
    <property type="entry name" value="Immunoglobulins"/>
    <property type="match status" value="1"/>
</dbReference>
<dbReference type="Proteomes" id="UP000436088">
    <property type="component" value="Unassembled WGS sequence"/>
</dbReference>
<name>A0A6A3AY00_HIBSY</name>
<dbReference type="Pfam" id="PF07250">
    <property type="entry name" value="Glyoxal_oxid_N"/>
    <property type="match status" value="1"/>
</dbReference>
<protein>
    <submittedName>
        <fullName evidence="5">Glyoxal oxidase-related protein</fullName>
    </submittedName>
</protein>
<feature type="domain" description="Glyoxal oxidase N-terminal" evidence="3">
    <location>
        <begin position="121"/>
        <end position="170"/>
    </location>
</feature>
<proteinExistence type="predicted"/>
<dbReference type="CDD" id="cd02851">
    <property type="entry name" value="E_set_GO_C"/>
    <property type="match status" value="1"/>
</dbReference>
<evidence type="ECO:0000256" key="2">
    <source>
        <dbReference type="SAM" id="MobiDB-lite"/>
    </source>
</evidence>
<feature type="domain" description="Galactose oxidase-like Early set" evidence="4">
    <location>
        <begin position="205"/>
        <end position="302"/>
    </location>
</feature>
<dbReference type="InterPro" id="IPR011043">
    <property type="entry name" value="Gal_Oxase/kelch_b-propeller"/>
</dbReference>
<dbReference type="Pfam" id="PF09118">
    <property type="entry name" value="GO-like_E_set"/>
    <property type="match status" value="1"/>
</dbReference>
<dbReference type="PANTHER" id="PTHR32208">
    <property type="entry name" value="SECRETED PROTEIN-RELATED"/>
    <property type="match status" value="1"/>
</dbReference>
<dbReference type="InterPro" id="IPR013783">
    <property type="entry name" value="Ig-like_fold"/>
</dbReference>